<organism evidence="2 3">
    <name type="scientific">Leucocoprinus birnbaumii</name>
    <dbReference type="NCBI Taxonomy" id="56174"/>
    <lineage>
        <taxon>Eukaryota</taxon>
        <taxon>Fungi</taxon>
        <taxon>Dikarya</taxon>
        <taxon>Basidiomycota</taxon>
        <taxon>Agaricomycotina</taxon>
        <taxon>Agaricomycetes</taxon>
        <taxon>Agaricomycetidae</taxon>
        <taxon>Agaricales</taxon>
        <taxon>Agaricineae</taxon>
        <taxon>Agaricaceae</taxon>
        <taxon>Leucocoprinus</taxon>
    </lineage>
</organism>
<feature type="compositionally biased region" description="Low complexity" evidence="1">
    <location>
        <begin position="70"/>
        <end position="83"/>
    </location>
</feature>
<feature type="region of interest" description="Disordered" evidence="1">
    <location>
        <begin position="1"/>
        <end position="84"/>
    </location>
</feature>
<dbReference type="AlphaFoldDB" id="A0AAD5VRG2"/>
<feature type="compositionally biased region" description="Polar residues" evidence="1">
    <location>
        <begin position="244"/>
        <end position="255"/>
    </location>
</feature>
<feature type="compositionally biased region" description="Basic and acidic residues" evidence="1">
    <location>
        <begin position="1"/>
        <end position="31"/>
    </location>
</feature>
<accession>A0AAD5VRG2</accession>
<gene>
    <name evidence="2" type="ORF">NP233_g6198</name>
</gene>
<dbReference type="EMBL" id="JANIEX010000394">
    <property type="protein sequence ID" value="KAJ3567699.1"/>
    <property type="molecule type" value="Genomic_DNA"/>
</dbReference>
<feature type="compositionally biased region" description="Polar residues" evidence="1">
    <location>
        <begin position="197"/>
        <end position="217"/>
    </location>
</feature>
<name>A0AAD5VRG2_9AGAR</name>
<evidence type="ECO:0000313" key="2">
    <source>
        <dbReference type="EMBL" id="KAJ3567699.1"/>
    </source>
</evidence>
<feature type="compositionally biased region" description="Polar residues" evidence="1">
    <location>
        <begin position="52"/>
        <end position="66"/>
    </location>
</feature>
<proteinExistence type="predicted"/>
<dbReference type="Proteomes" id="UP001213000">
    <property type="component" value="Unassembled WGS sequence"/>
</dbReference>
<keyword evidence="3" id="KW-1185">Reference proteome</keyword>
<protein>
    <submittedName>
        <fullName evidence="2">Uncharacterized protein</fullName>
    </submittedName>
</protein>
<feature type="compositionally biased region" description="Polar residues" evidence="1">
    <location>
        <begin position="262"/>
        <end position="279"/>
    </location>
</feature>
<feature type="region of interest" description="Disordered" evidence="1">
    <location>
        <begin position="197"/>
        <end position="279"/>
    </location>
</feature>
<comment type="caution">
    <text evidence="2">The sequence shown here is derived from an EMBL/GenBank/DDBJ whole genome shotgun (WGS) entry which is preliminary data.</text>
</comment>
<evidence type="ECO:0000256" key="1">
    <source>
        <dbReference type="SAM" id="MobiDB-lite"/>
    </source>
</evidence>
<evidence type="ECO:0000313" key="3">
    <source>
        <dbReference type="Proteomes" id="UP001213000"/>
    </source>
</evidence>
<reference evidence="2" key="1">
    <citation type="submission" date="2022-07" db="EMBL/GenBank/DDBJ databases">
        <title>Genome Sequence of Leucocoprinus birnbaumii.</title>
        <authorList>
            <person name="Buettner E."/>
        </authorList>
    </citation>
    <scope>NUCLEOTIDE SEQUENCE</scope>
    <source>
        <strain evidence="2">VT141</strain>
    </source>
</reference>
<sequence>MKVKEEGRSKGKGKERAHSPGIEQDHKDSKQKLVPGNKGTPTPMSKHPWLSDNLTQTKMSSESSTLVKVAPATSSSSSPSATPGFSISNPFECSPSPPLPISKMKCATNALSLLITSPLTSTSTTLDMTVLANIGFASMETSVGIKESSHTIPKNLTSSHIAPSHPVQTQTMALTPLAPLATTQMSPASLEIALLGRSTSGNDKPTHSVNAARSANPSEDIDNIKHITYSGSPRDVSSPPPSHSPQYIASPQSSHCPKPGSVTFSQLNTQEQLSTPEQL</sequence>